<evidence type="ECO:0000256" key="6">
    <source>
        <dbReference type="ARBA" id="ARBA00023136"/>
    </source>
</evidence>
<dbReference type="PROSITE" id="PS50262">
    <property type="entry name" value="G_PROTEIN_RECEP_F1_2"/>
    <property type="match status" value="1"/>
</dbReference>
<comment type="subcellular location">
    <subcellularLocation>
        <location evidence="2">Endomembrane system</location>
    </subcellularLocation>
    <subcellularLocation>
        <location evidence="1">Membrane</location>
        <topology evidence="1">Single-pass membrane protein</topology>
    </subcellularLocation>
</comment>
<evidence type="ECO:0000256" key="3">
    <source>
        <dbReference type="ARBA" id="ARBA00022692"/>
    </source>
</evidence>
<comment type="caution">
    <text evidence="14">The sequence shown here is derived from an EMBL/GenBank/DDBJ whole genome shotgun (WGS) entry which is preliminary data.</text>
</comment>
<feature type="chain" id="PRO_5032284014" evidence="11">
    <location>
        <begin position="19"/>
        <end position="1583"/>
    </location>
</feature>
<evidence type="ECO:0000313" key="15">
    <source>
        <dbReference type="Proteomes" id="UP000663855"/>
    </source>
</evidence>
<evidence type="ECO:0000256" key="4">
    <source>
        <dbReference type="ARBA" id="ARBA00022737"/>
    </source>
</evidence>
<dbReference type="PRINTS" id="PR00261">
    <property type="entry name" value="LDLRECEPTOR"/>
</dbReference>
<dbReference type="GO" id="GO:0012505">
    <property type="term" value="C:endomembrane system"/>
    <property type="evidence" value="ECO:0007669"/>
    <property type="project" value="UniProtKB-SubCell"/>
</dbReference>
<accession>A0A815S4P7</accession>
<feature type="transmembrane region" description="Helical" evidence="10">
    <location>
        <begin position="1326"/>
        <end position="1351"/>
    </location>
</feature>
<dbReference type="Proteomes" id="UP000663855">
    <property type="component" value="Unassembled WGS sequence"/>
</dbReference>
<evidence type="ECO:0000256" key="5">
    <source>
        <dbReference type="ARBA" id="ARBA00022989"/>
    </source>
</evidence>
<dbReference type="EMBL" id="CAJNOV010012465">
    <property type="protein sequence ID" value="CAF1487439.1"/>
    <property type="molecule type" value="Genomic_DNA"/>
</dbReference>
<dbReference type="InterPro" id="IPR036055">
    <property type="entry name" value="LDL_receptor-like_sf"/>
</dbReference>
<evidence type="ECO:0000256" key="7">
    <source>
        <dbReference type="ARBA" id="ARBA00023157"/>
    </source>
</evidence>
<evidence type="ECO:0000259" key="13">
    <source>
        <dbReference type="PROSITE" id="PS50262"/>
    </source>
</evidence>
<feature type="domain" description="EGF-like" evidence="12">
    <location>
        <begin position="961"/>
        <end position="1000"/>
    </location>
</feature>
<dbReference type="SUPFAM" id="SSF81321">
    <property type="entry name" value="Family A G protein-coupled receptor-like"/>
    <property type="match status" value="1"/>
</dbReference>
<dbReference type="PROSITE" id="PS50068">
    <property type="entry name" value="LDLRA_2"/>
    <property type="match status" value="4"/>
</dbReference>
<dbReference type="Pfam" id="PF00057">
    <property type="entry name" value="Ldl_recept_a"/>
    <property type="match status" value="2"/>
</dbReference>
<dbReference type="SUPFAM" id="SSF57196">
    <property type="entry name" value="EGF/Laminin"/>
    <property type="match status" value="2"/>
</dbReference>
<evidence type="ECO:0000256" key="1">
    <source>
        <dbReference type="ARBA" id="ARBA00004167"/>
    </source>
</evidence>
<feature type="transmembrane region" description="Helical" evidence="10">
    <location>
        <begin position="1293"/>
        <end position="1314"/>
    </location>
</feature>
<dbReference type="Gene3D" id="4.10.400.10">
    <property type="entry name" value="Low-density Lipoprotein Receptor"/>
    <property type="match status" value="4"/>
</dbReference>
<feature type="transmembrane region" description="Helical" evidence="10">
    <location>
        <begin position="1409"/>
        <end position="1429"/>
    </location>
</feature>
<feature type="disulfide bond" evidence="9">
    <location>
        <begin position="198"/>
        <end position="216"/>
    </location>
</feature>
<dbReference type="InterPro" id="IPR000742">
    <property type="entry name" value="EGF"/>
</dbReference>
<dbReference type="SMART" id="SM00192">
    <property type="entry name" value="LDLa"/>
    <property type="match status" value="7"/>
</dbReference>
<evidence type="ECO:0000259" key="12">
    <source>
        <dbReference type="PROSITE" id="PS50026"/>
    </source>
</evidence>
<dbReference type="InterPro" id="IPR002172">
    <property type="entry name" value="LDrepeatLR_classA_rpt"/>
</dbReference>
<dbReference type="InterPro" id="IPR050685">
    <property type="entry name" value="LDLR"/>
</dbReference>
<reference evidence="14" key="1">
    <citation type="submission" date="2021-02" db="EMBL/GenBank/DDBJ databases">
        <authorList>
            <person name="Nowell W R."/>
        </authorList>
    </citation>
    <scope>NUCLEOTIDE SEQUENCE</scope>
</reference>
<feature type="transmembrane region" description="Helical" evidence="10">
    <location>
        <begin position="1462"/>
        <end position="1483"/>
    </location>
</feature>
<sequence length="1583" mass="183380">MSIFYLFVGFVLFIYSRAGNVDWLLFSIESHECFLYDKRFFCRHLDTDENTSCVNGTAWYFPTLQEHNITTDSLLDWFIPFEDIERYARYLDSLDTFDDKKNLICNCSLNRIGFGCKYELFSDLFTIEAVVEFQLSRPAERLNEIPACIVDGIECNAGALCLEWRQVCDGIVNCDNGADETNCHFLEFHQCSLDEFQCRNRMCIPLEFLFDGLIDCMDASDEQEIFTTLIHLYKCPSKSAWECDEHFCDKNEFSCGDGQCIHWSNLLNHQESCKNYRDIAYRCELIPRMVTMANGICFYGGKIGTSSNISLCAEMLQRLLAGLSRKIALTHLIHNCSEIIQYPEQPILLPVLRTFYNKSLIISFYKNHSLNEQLPKTVPDIACLNGSIMCNGTHTRLLEEHCVNYNEIEALALHPFLPITDWFCQVARAQQQRTTSKNITILWQSNTSIAIRSLESFLCRWSTNPMSISRVNDGQYDCLLHDDEINNKYYTVQSYRYRCSSSTTYQFVSFSQLGNGIEECLDGSDEISRELEWSFFRCEYEDDYACWVFRGGINDERIKEVQLLFHRHCDSIWDTMDGLDEQNCSEWVCTHGMYQCKVSGQCISQSHLCDGEFDCNNGEDELNCSKSIPHWSIEDHCDKFTEHFCITPEFIANQTFYRPCIDYAKAGDGKIDCVGGRDERNVFSCIDHRMLGDRFLCDKQTKCMAHTFICNGIFDCEDRTDELICFWNHHQCYTGQFPCWQSGKCIQQRCTSNKGCSNNEHLFWCPNSDSLNATYRSSKIRRPSNYDSFCRSYYYSNIVPSSMVSHSVTTRVNFDMNIHGFCNRGFYLIRYDGNRPICFCPPSFYGDRCQFNRRRITIRVRFERQLRSDLPRLLHVLVSLVCNHTVIVDHQIFVDISQEISSKHDIYLLYSRPKVHGTYSVRFEAYNIKNLLSVWEYLISPLDFLPVFRLTKVFRFADRSLPWLCSISYCKNEGTCYVVNQNHSSYVCLCQKGWQGLNCEKRLDQSKCAPHALVRGENLCICPYGYLLPHCFVQNTICQRSNPCLSNEICYPLSVLPPHRYSCLCNIWNCNNRSKAIIVLTKKVTNDQPLLLQLLKISSDYPRVRQQLLIPSFTLYPTIQVINTLDARHKQGAVPEIALLYTFHPKTAFVDIMRSLLYINCSNLVRNVTIDLDTQAQRCHPLNEHMHQYSVKVFHTFCLQSKFHPCFYSENYMCYCNVIVNRSECISYQQRNIACTHCINQGYCAQGDLQNRSDFACICPKCTTGTLCQFASNRFSISLEILVEKSHWGRLHFIGPTIFLLIGLLCNGLCISTFTKRAAQQSGVGLYLLINAIISQLILILLFTRVIYLVLTRNMSIHHVANTILCKSLPYLMSSLHFLSQWLMAFVTVERAFSVIFIVKFRSIRTPKFAIILTTITSVVIFSSLYGHLVQHRLVTHPDELISWCIREIQLDQQSFVQYTSLVHQVIPFIVNLFSGLIIIFRISHSKAISQRLSPRNTLVEEIWKRIDLLLGPIICFITQLPQLITLFIDACTYEGSIWFVNITIVAYYISFTPQITLFITYLLPSPTYKKLLLTQTFVRHIL</sequence>
<feature type="disulfide bond" evidence="9">
    <location>
        <begin position="191"/>
        <end position="203"/>
    </location>
</feature>
<feature type="disulfide bond" evidence="9">
    <location>
        <begin position="710"/>
        <end position="725"/>
    </location>
</feature>
<keyword evidence="4" id="KW-0677">Repeat</keyword>
<protein>
    <submittedName>
        <fullName evidence="14">Uncharacterized protein</fullName>
    </submittedName>
</protein>
<dbReference type="CDD" id="cd00112">
    <property type="entry name" value="LDLa"/>
    <property type="match status" value="3"/>
</dbReference>
<feature type="disulfide bond" evidence="8">
    <location>
        <begin position="990"/>
        <end position="999"/>
    </location>
</feature>
<feature type="transmembrane region" description="Helical" evidence="10">
    <location>
        <begin position="1537"/>
        <end position="1564"/>
    </location>
</feature>
<evidence type="ECO:0000313" key="14">
    <source>
        <dbReference type="EMBL" id="CAF1487439.1"/>
    </source>
</evidence>
<dbReference type="GO" id="GO:0005886">
    <property type="term" value="C:plasma membrane"/>
    <property type="evidence" value="ECO:0007669"/>
    <property type="project" value="TreeGrafter"/>
</dbReference>
<feature type="disulfide bond" evidence="9">
    <location>
        <begin position="609"/>
        <end position="624"/>
    </location>
</feature>
<dbReference type="PANTHER" id="PTHR24270:SF62">
    <property type="entry name" value="LOW-DENSITY LIPOPROTEIN RECEPTOR-RELATED PROTEIN 2"/>
    <property type="match status" value="1"/>
</dbReference>
<dbReference type="Gene3D" id="2.10.25.10">
    <property type="entry name" value="Laminin"/>
    <property type="match status" value="1"/>
</dbReference>
<comment type="caution">
    <text evidence="8">Lacks conserved residue(s) required for the propagation of feature annotation.</text>
</comment>
<evidence type="ECO:0000256" key="8">
    <source>
        <dbReference type="PROSITE-ProRule" id="PRU00076"/>
    </source>
</evidence>
<dbReference type="PANTHER" id="PTHR24270">
    <property type="entry name" value="LOW-DENSITY LIPOPROTEIN RECEPTOR-RELATED"/>
    <property type="match status" value="1"/>
</dbReference>
<dbReference type="PROSITE" id="PS01209">
    <property type="entry name" value="LDLRA_1"/>
    <property type="match status" value="3"/>
</dbReference>
<name>A0A815S4P7_9BILA</name>
<feature type="transmembrane region" description="Helical" evidence="10">
    <location>
        <begin position="1503"/>
        <end position="1525"/>
    </location>
</feature>
<keyword evidence="5 10" id="KW-1133">Transmembrane helix</keyword>
<evidence type="ECO:0000256" key="11">
    <source>
        <dbReference type="SAM" id="SignalP"/>
    </source>
</evidence>
<keyword evidence="7 8" id="KW-1015">Disulfide bond</keyword>
<dbReference type="Gene3D" id="1.20.1070.10">
    <property type="entry name" value="Rhodopsin 7-helix transmembrane proteins"/>
    <property type="match status" value="1"/>
</dbReference>
<feature type="signal peptide" evidence="11">
    <location>
        <begin position="1"/>
        <end position="18"/>
    </location>
</feature>
<dbReference type="SMART" id="SM00181">
    <property type="entry name" value="EGF"/>
    <property type="match status" value="2"/>
</dbReference>
<feature type="domain" description="G-protein coupled receptors family 1 profile" evidence="13">
    <location>
        <begin position="1306"/>
        <end position="1583"/>
    </location>
</feature>
<gene>
    <name evidence="14" type="ORF">CJN711_LOCUS26514</name>
</gene>
<dbReference type="PROSITE" id="PS01186">
    <property type="entry name" value="EGF_2"/>
    <property type="match status" value="1"/>
</dbReference>
<dbReference type="CDD" id="cd00637">
    <property type="entry name" value="7tm_classA_rhodopsin-like"/>
    <property type="match status" value="1"/>
</dbReference>
<keyword evidence="11" id="KW-0732">Signal</keyword>
<keyword evidence="3 10" id="KW-0812">Transmembrane</keyword>
<dbReference type="GO" id="GO:0016192">
    <property type="term" value="P:vesicle-mediated transport"/>
    <property type="evidence" value="ECO:0007669"/>
    <property type="project" value="UniProtKB-ARBA"/>
</dbReference>
<evidence type="ECO:0000256" key="2">
    <source>
        <dbReference type="ARBA" id="ARBA00004308"/>
    </source>
</evidence>
<feature type="disulfide bond" evidence="9">
    <location>
        <begin position="168"/>
        <end position="183"/>
    </location>
</feature>
<dbReference type="PROSITE" id="PS00022">
    <property type="entry name" value="EGF_1"/>
    <property type="match status" value="2"/>
</dbReference>
<keyword evidence="8" id="KW-0245">EGF-like domain</keyword>
<dbReference type="SUPFAM" id="SSF57424">
    <property type="entry name" value="LDL receptor-like module"/>
    <property type="match status" value="4"/>
</dbReference>
<evidence type="ECO:0000256" key="9">
    <source>
        <dbReference type="PROSITE-ProRule" id="PRU00124"/>
    </source>
</evidence>
<keyword evidence="6 10" id="KW-0472">Membrane</keyword>
<feature type="transmembrane region" description="Helical" evidence="10">
    <location>
        <begin position="1371"/>
        <end position="1389"/>
    </location>
</feature>
<evidence type="ECO:0000256" key="10">
    <source>
        <dbReference type="SAM" id="Phobius"/>
    </source>
</evidence>
<dbReference type="PROSITE" id="PS50026">
    <property type="entry name" value="EGF_3"/>
    <property type="match status" value="1"/>
</dbReference>
<dbReference type="InterPro" id="IPR017452">
    <property type="entry name" value="GPCR_Rhodpsn_7TM"/>
</dbReference>
<dbReference type="InterPro" id="IPR023415">
    <property type="entry name" value="LDLR_class-A_CS"/>
</dbReference>
<organism evidence="14 15">
    <name type="scientific">Rotaria magnacalcarata</name>
    <dbReference type="NCBI Taxonomy" id="392030"/>
    <lineage>
        <taxon>Eukaryota</taxon>
        <taxon>Metazoa</taxon>
        <taxon>Spiralia</taxon>
        <taxon>Gnathifera</taxon>
        <taxon>Rotifera</taxon>
        <taxon>Eurotatoria</taxon>
        <taxon>Bdelloidea</taxon>
        <taxon>Philodinida</taxon>
        <taxon>Philodinidae</taxon>
        <taxon>Rotaria</taxon>
    </lineage>
</organism>
<proteinExistence type="predicted"/>